<dbReference type="NCBIfam" id="TIGR01224">
    <property type="entry name" value="hutI"/>
    <property type="match status" value="1"/>
</dbReference>
<evidence type="ECO:0000256" key="8">
    <source>
        <dbReference type="NCBIfam" id="TIGR01224"/>
    </source>
</evidence>
<organism evidence="11 12">
    <name type="scientific">Actinomadura chibensis</name>
    <dbReference type="NCBI Taxonomy" id="392828"/>
    <lineage>
        <taxon>Bacteria</taxon>
        <taxon>Bacillati</taxon>
        <taxon>Actinomycetota</taxon>
        <taxon>Actinomycetes</taxon>
        <taxon>Streptosporangiales</taxon>
        <taxon>Thermomonosporaceae</taxon>
        <taxon>Actinomadura</taxon>
    </lineage>
</organism>
<dbReference type="AlphaFoldDB" id="A0A5D0NM54"/>
<accession>A0A5D0NM54</accession>
<keyword evidence="12" id="KW-1185">Reference proteome</keyword>
<sequence>MTGLQMSGGLSSQKTPVEVDLVIAHAAEVLTCRPASGRGVRGADLGRPERIADGALAIDGGRIVAVGPSAEVLARHTGREVLDATGRLVTPGFVDTHTHLVHDGYRHEEWGRKVLGTPGGSLASGIGHTARTTAAAGFERLRDGALSRLDTMLAHGTTTAEAKSGYGLTAAAERRLLQVVAALDHPVDVVGTFLGAHVPPPGAPREEHVDGVIAQLGEVRHLAEFCDVTCDPAGFAPAECLKIARAADEHGYRLRFHADQTGHGAGAETAVEAGAASADHLEHVTDRAIGMLADSDTVATLLPGVSYHLMDMVPGPGEEGWSDPRRPRLAERYRRLVDSGALVALATDYNPGSSPNLSMQAVLQLAARLYRLGYGEVWHMSTINAAVSLGRDADIGSLEPGKRADAVIWNVPSHEHVVNRFGANLVASVIKDGALRAPARREDGDA</sequence>
<evidence type="ECO:0000256" key="1">
    <source>
        <dbReference type="ARBA" id="ARBA00005023"/>
    </source>
</evidence>
<comment type="caution">
    <text evidence="11">The sequence shown here is derived from an EMBL/GenBank/DDBJ whole genome shotgun (WGS) entry which is preliminary data.</text>
</comment>
<keyword evidence="5" id="KW-0369">Histidine metabolism</keyword>
<dbReference type="EMBL" id="VSFG01000003">
    <property type="protein sequence ID" value="TYB45485.1"/>
    <property type="molecule type" value="Genomic_DNA"/>
</dbReference>
<name>A0A5D0NM54_9ACTN</name>
<dbReference type="Gene3D" id="2.30.40.10">
    <property type="entry name" value="Urease, subunit C, domain 1"/>
    <property type="match status" value="1"/>
</dbReference>
<keyword evidence="7" id="KW-0408">Iron</keyword>
<dbReference type="EC" id="3.5.2.7" evidence="2 8"/>
<proteinExistence type="predicted"/>
<keyword evidence="6" id="KW-0862">Zinc</keyword>
<dbReference type="InterPro" id="IPR005920">
    <property type="entry name" value="HutI"/>
</dbReference>
<dbReference type="GO" id="GO:0005737">
    <property type="term" value="C:cytoplasm"/>
    <property type="evidence" value="ECO:0007669"/>
    <property type="project" value="UniProtKB-UniRule"/>
</dbReference>
<dbReference type="GO" id="GO:0046872">
    <property type="term" value="F:metal ion binding"/>
    <property type="evidence" value="ECO:0007669"/>
    <property type="project" value="UniProtKB-KW"/>
</dbReference>
<dbReference type="SUPFAM" id="SSF51338">
    <property type="entry name" value="Composite domain of metallo-dependent hydrolases"/>
    <property type="match status" value="1"/>
</dbReference>
<evidence type="ECO:0000313" key="11">
    <source>
        <dbReference type="EMBL" id="TYB45485.1"/>
    </source>
</evidence>
<feature type="domain" description="Amidohydrolase-related" evidence="9">
    <location>
        <begin position="88"/>
        <end position="433"/>
    </location>
</feature>
<dbReference type="Pfam" id="PF22039">
    <property type="entry name" value="HUTI_composite_bact"/>
    <property type="match status" value="1"/>
</dbReference>
<dbReference type="InterPro" id="IPR032466">
    <property type="entry name" value="Metal_Hydrolase"/>
</dbReference>
<dbReference type="Proteomes" id="UP000323380">
    <property type="component" value="Unassembled WGS sequence"/>
</dbReference>
<protein>
    <recommendedName>
        <fullName evidence="2 8">Imidazolonepropionase</fullName>
        <ecNumber evidence="2 8">3.5.2.7</ecNumber>
    </recommendedName>
</protein>
<feature type="domain" description="Aminodeoxyfutalosine deaminase/Imidazolonepropionase-like composite" evidence="10">
    <location>
        <begin position="54"/>
        <end position="76"/>
    </location>
</feature>
<dbReference type="RefSeq" id="WP_083980998.1">
    <property type="nucleotide sequence ID" value="NZ_VSFG01000003.1"/>
</dbReference>
<dbReference type="Pfam" id="PF01979">
    <property type="entry name" value="Amidohydro_1"/>
    <property type="match status" value="1"/>
</dbReference>
<evidence type="ECO:0000256" key="3">
    <source>
        <dbReference type="ARBA" id="ARBA00022723"/>
    </source>
</evidence>
<gene>
    <name evidence="11" type="primary">hutI</name>
    <name evidence="11" type="ORF">FXF69_18805</name>
</gene>
<dbReference type="SUPFAM" id="SSF51556">
    <property type="entry name" value="Metallo-dependent hydrolases"/>
    <property type="match status" value="1"/>
</dbReference>
<evidence type="ECO:0000259" key="9">
    <source>
        <dbReference type="Pfam" id="PF01979"/>
    </source>
</evidence>
<keyword evidence="3" id="KW-0479">Metal-binding</keyword>
<dbReference type="STRING" id="1220554.GCA_001552135_04570"/>
<evidence type="ECO:0000256" key="2">
    <source>
        <dbReference type="ARBA" id="ARBA00012864"/>
    </source>
</evidence>
<dbReference type="PANTHER" id="PTHR42752">
    <property type="entry name" value="IMIDAZOLONEPROPIONASE"/>
    <property type="match status" value="1"/>
</dbReference>
<evidence type="ECO:0000313" key="12">
    <source>
        <dbReference type="Proteomes" id="UP000323380"/>
    </source>
</evidence>
<keyword evidence="4 11" id="KW-0378">Hydrolase</keyword>
<dbReference type="InterPro" id="IPR011059">
    <property type="entry name" value="Metal-dep_hydrolase_composite"/>
</dbReference>
<evidence type="ECO:0000256" key="6">
    <source>
        <dbReference type="ARBA" id="ARBA00022833"/>
    </source>
</evidence>
<dbReference type="InterPro" id="IPR006680">
    <property type="entry name" value="Amidohydro-rel"/>
</dbReference>
<evidence type="ECO:0000256" key="5">
    <source>
        <dbReference type="ARBA" id="ARBA00022808"/>
    </source>
</evidence>
<comment type="pathway">
    <text evidence="1">Amino-acid degradation.</text>
</comment>
<dbReference type="PANTHER" id="PTHR42752:SF1">
    <property type="entry name" value="IMIDAZOLONEPROPIONASE-RELATED"/>
    <property type="match status" value="1"/>
</dbReference>
<dbReference type="GO" id="GO:0050480">
    <property type="term" value="F:imidazolonepropionase activity"/>
    <property type="evidence" value="ECO:0007669"/>
    <property type="project" value="UniProtKB-UniRule"/>
</dbReference>
<evidence type="ECO:0000256" key="4">
    <source>
        <dbReference type="ARBA" id="ARBA00022801"/>
    </source>
</evidence>
<dbReference type="GO" id="GO:0019556">
    <property type="term" value="P:L-histidine catabolic process to glutamate and formamide"/>
    <property type="evidence" value="ECO:0007669"/>
    <property type="project" value="UniProtKB-UniRule"/>
</dbReference>
<dbReference type="InterPro" id="IPR054418">
    <property type="entry name" value="MQNX/HUTI_composite_N"/>
</dbReference>
<reference evidence="11 12" key="1">
    <citation type="submission" date="2019-08" db="EMBL/GenBank/DDBJ databases">
        <title>Actinomadura sp. nov. CYP1-5 isolated from mountain soil.</title>
        <authorList>
            <person name="Songsumanus A."/>
            <person name="Kuncharoen N."/>
            <person name="Kudo T."/>
            <person name="Yuki M."/>
            <person name="Igarashi Y."/>
            <person name="Tanasupawat S."/>
        </authorList>
    </citation>
    <scope>NUCLEOTIDE SEQUENCE [LARGE SCALE GENOMIC DNA]</scope>
    <source>
        <strain evidence="11 12">JCM 14158</strain>
    </source>
</reference>
<evidence type="ECO:0000259" key="10">
    <source>
        <dbReference type="Pfam" id="PF22039"/>
    </source>
</evidence>
<dbReference type="Gene3D" id="3.20.20.140">
    <property type="entry name" value="Metal-dependent hydrolases"/>
    <property type="match status" value="1"/>
</dbReference>
<evidence type="ECO:0000256" key="7">
    <source>
        <dbReference type="ARBA" id="ARBA00023004"/>
    </source>
</evidence>